<feature type="signal peptide" evidence="1">
    <location>
        <begin position="1"/>
        <end position="18"/>
    </location>
</feature>
<feature type="chain" id="PRO_5046481586" evidence="1">
    <location>
        <begin position="19"/>
        <end position="463"/>
    </location>
</feature>
<evidence type="ECO:0000313" key="2">
    <source>
        <dbReference type="EMBL" id="MFL9837812.1"/>
    </source>
</evidence>
<dbReference type="RefSeq" id="WP_408074806.1">
    <property type="nucleotide sequence ID" value="NZ_JBELQB010000006.1"/>
</dbReference>
<reference evidence="2 3" key="1">
    <citation type="submission" date="2024-06" db="EMBL/GenBank/DDBJ databases">
        <authorList>
            <person name="Kaempfer P."/>
            <person name="Viver T."/>
        </authorList>
    </citation>
    <scope>NUCLEOTIDE SEQUENCE [LARGE SCALE GENOMIC DNA]</scope>
    <source>
        <strain evidence="2 3">ST-75</strain>
    </source>
</reference>
<dbReference type="EMBL" id="JBELQB010000006">
    <property type="protein sequence ID" value="MFL9837812.1"/>
    <property type="molecule type" value="Genomic_DNA"/>
</dbReference>
<accession>A0ABW8YDK0</accession>
<dbReference type="Proteomes" id="UP001629059">
    <property type="component" value="Unassembled WGS sequence"/>
</dbReference>
<evidence type="ECO:0000313" key="3">
    <source>
        <dbReference type="Proteomes" id="UP001629059"/>
    </source>
</evidence>
<dbReference type="Gene3D" id="2.80.10.50">
    <property type="match status" value="1"/>
</dbReference>
<dbReference type="InterPro" id="IPR013431">
    <property type="entry name" value="Delta_60_rpt"/>
</dbReference>
<dbReference type="Pfam" id="PF17164">
    <property type="entry name" value="DUF5122"/>
    <property type="match status" value="3"/>
</dbReference>
<keyword evidence="3" id="KW-1185">Reference proteome</keyword>
<protein>
    <submittedName>
        <fullName evidence="2">Delta-60 repeat domain-containing protein</fullName>
    </submittedName>
</protein>
<keyword evidence="1" id="KW-0732">Signal</keyword>
<gene>
    <name evidence="2" type="ORF">ABS768_09910</name>
</gene>
<comment type="caution">
    <text evidence="2">The sequence shown here is derived from an EMBL/GenBank/DDBJ whole genome shotgun (WGS) entry which is preliminary data.</text>
</comment>
<evidence type="ECO:0000256" key="1">
    <source>
        <dbReference type="SAM" id="SignalP"/>
    </source>
</evidence>
<name>A0ABW8YDK0_9FLAO</name>
<organism evidence="2 3">
    <name type="scientific">Flavobacterium rhizophilum</name>
    <dbReference type="NCBI Taxonomy" id="3163296"/>
    <lineage>
        <taxon>Bacteria</taxon>
        <taxon>Pseudomonadati</taxon>
        <taxon>Bacteroidota</taxon>
        <taxon>Flavobacteriia</taxon>
        <taxon>Flavobacteriales</taxon>
        <taxon>Flavobacteriaceae</taxon>
        <taxon>Flavobacterium</taxon>
    </lineage>
</organism>
<proteinExistence type="predicted"/>
<sequence length="463" mass="51460">MYKILPALLLSSSLFSQSLTVDQSFSQNSYMSEGSKVLTITELSNHNFFIGGDFHSYNNTESNFMAVLNNDGSSFEDFSCSSCLNRSVTASVAYGNNVLIGGSFFSFNNTDSRFLVLIDQYGQLVESFSSSSIFDSSVIDAKINKIEVHNDMIYVCGAFFNSSASNTFYPFFRLLPNGNLDSSFTLDPSLSLKEIFSFTVQPDGKIILLTKGDGIVRINEDGSLDNSFSNTPFYIQQPHSVSLQDDGKILVGGRFVALDQSLHILLRLNSDGSSDESFDLVNMPYQEITPLVTSIIKVGNRHIIAGRFTSYNGYDDFICLDDNGFIIDDFNINGVNSHPYFIDEAVINSVLLTHDNMIMMGGDYGKVGEYLSRSISRLDSSELNISEFELNKKLHIYTQHETTYFNSANHSISSIEFYDISGRLIDSAIVNSDTYSCILPNNSLILYRIFLNDGAIVTGKVIR</sequence>